<evidence type="ECO:0000256" key="1">
    <source>
        <dbReference type="SAM" id="Phobius"/>
    </source>
</evidence>
<dbReference type="SUPFAM" id="SSF55486">
    <property type="entry name" value="Metalloproteases ('zincins'), catalytic domain"/>
    <property type="match status" value="1"/>
</dbReference>
<sequence length="283" mass="33071">MNPFFLIKQNTVYDNIIGVLFIVAIGGFLGRFLFRYIEMGYALFKKKPIYTHLYLRPKTITSKQEQILVSKSHFYKRLSPKKRQYFRHRLALFMNEKSFVGRQDMEITEEVKVLISATAVMLTFGFRNFLIGMVDTILVYPAAFYSNTNNSLHKGEFNPKLKTVVLSWEDFVLGIDVSNDNLNLGVHEFAHAIHMNSIKYQDINGALFLKSFNELVTLLINNETLKQDLIESSYLRGYAYTNQYEFMAVVIEHFIETPSEFRSQFPQLYNKTKQMLNFNFAGY</sequence>
<name>A0A428K6C4_9FLAO</name>
<dbReference type="GO" id="GO:0005829">
    <property type="term" value="C:cytosol"/>
    <property type="evidence" value="ECO:0007669"/>
    <property type="project" value="TreeGrafter"/>
</dbReference>
<dbReference type="InterPro" id="IPR042252">
    <property type="entry name" value="MtfA_N"/>
</dbReference>
<evidence type="ECO:0000313" key="3">
    <source>
        <dbReference type="Proteomes" id="UP000270620"/>
    </source>
</evidence>
<accession>A0A428K6C4</accession>
<dbReference type="PANTHER" id="PTHR30164">
    <property type="entry name" value="MTFA PEPTIDASE"/>
    <property type="match status" value="1"/>
</dbReference>
<dbReference type="CDD" id="cd20170">
    <property type="entry name" value="Peptidase_M90-like"/>
    <property type="match status" value="1"/>
</dbReference>
<dbReference type="EMBL" id="RWBG01000001">
    <property type="protein sequence ID" value="RSK41966.1"/>
    <property type="molecule type" value="Genomic_DNA"/>
</dbReference>
<dbReference type="InterPro" id="IPR010384">
    <property type="entry name" value="MtfA_fam"/>
</dbReference>
<reference evidence="2 3" key="1">
    <citation type="submission" date="2018-12" db="EMBL/GenBank/DDBJ databases">
        <title>Mangrovimonas spongiae sp. nov., a novel member of the genus Mangrovimonas isolated from marine sponge.</title>
        <authorList>
            <person name="Zhuang L."/>
            <person name="Luo L."/>
        </authorList>
    </citation>
    <scope>NUCLEOTIDE SEQUENCE [LARGE SCALE GENOMIC DNA]</scope>
    <source>
        <strain evidence="2 3">HN-E26</strain>
    </source>
</reference>
<keyword evidence="1" id="KW-0472">Membrane</keyword>
<protein>
    <recommendedName>
        <fullName evidence="4">Zinc-dependent peptidase</fullName>
    </recommendedName>
</protein>
<dbReference type="GO" id="GO:0004177">
    <property type="term" value="F:aminopeptidase activity"/>
    <property type="evidence" value="ECO:0007669"/>
    <property type="project" value="TreeGrafter"/>
</dbReference>
<organism evidence="2 3">
    <name type="scientific">Mangrovimonas spongiae</name>
    <dbReference type="NCBI Taxonomy" id="2494697"/>
    <lineage>
        <taxon>Bacteria</taxon>
        <taxon>Pseudomonadati</taxon>
        <taxon>Bacteroidota</taxon>
        <taxon>Flavobacteriia</taxon>
        <taxon>Flavobacteriales</taxon>
        <taxon>Flavobacteriaceae</taxon>
        <taxon>Mangrovimonas</taxon>
    </lineage>
</organism>
<evidence type="ECO:0000313" key="2">
    <source>
        <dbReference type="EMBL" id="RSK41966.1"/>
    </source>
</evidence>
<dbReference type="Gene3D" id="1.10.472.150">
    <property type="entry name" value="Glucose-regulated metallo-peptidase M90, N-terminal domain"/>
    <property type="match status" value="1"/>
</dbReference>
<dbReference type="OrthoDB" id="9786424at2"/>
<dbReference type="RefSeq" id="WP_125466955.1">
    <property type="nucleotide sequence ID" value="NZ_RWBG01000001.1"/>
</dbReference>
<comment type="caution">
    <text evidence="2">The sequence shown here is derived from an EMBL/GenBank/DDBJ whole genome shotgun (WGS) entry which is preliminary data.</text>
</comment>
<dbReference type="Pfam" id="PF06167">
    <property type="entry name" value="Peptidase_M90"/>
    <property type="match status" value="1"/>
</dbReference>
<proteinExistence type="predicted"/>
<keyword evidence="1" id="KW-1133">Transmembrane helix</keyword>
<evidence type="ECO:0008006" key="4">
    <source>
        <dbReference type="Google" id="ProtNLM"/>
    </source>
</evidence>
<dbReference type="AlphaFoldDB" id="A0A428K6C4"/>
<feature type="transmembrane region" description="Helical" evidence="1">
    <location>
        <begin position="16"/>
        <end position="37"/>
    </location>
</feature>
<dbReference type="Proteomes" id="UP000270620">
    <property type="component" value="Unassembled WGS sequence"/>
</dbReference>
<keyword evidence="3" id="KW-1185">Reference proteome</keyword>
<keyword evidence="1" id="KW-0812">Transmembrane</keyword>
<gene>
    <name evidence="2" type="ORF">EJA19_03545</name>
</gene>
<dbReference type="PANTHER" id="PTHR30164:SF2">
    <property type="entry name" value="PROTEIN MTFA"/>
    <property type="match status" value="1"/>
</dbReference>